<evidence type="ECO:0000256" key="2">
    <source>
        <dbReference type="ARBA" id="ARBA00011971"/>
    </source>
</evidence>
<evidence type="ECO:0000313" key="9">
    <source>
        <dbReference type="Proteomes" id="UP001160301"/>
    </source>
</evidence>
<evidence type="ECO:0000256" key="3">
    <source>
        <dbReference type="ARBA" id="ARBA00022676"/>
    </source>
</evidence>
<keyword evidence="5 6" id="KW-0665">Pyrimidine biosynthesis</keyword>
<dbReference type="Gene3D" id="3.40.50.2020">
    <property type="match status" value="1"/>
</dbReference>
<feature type="binding site" description="in other chain" evidence="6">
    <location>
        <begin position="126"/>
        <end position="134"/>
    </location>
    <ligand>
        <name>5-phospho-alpha-D-ribose 1-diphosphate</name>
        <dbReference type="ChEBI" id="CHEBI:58017"/>
        <note>ligand shared between dimeric partners</note>
    </ligand>
</feature>
<gene>
    <name evidence="6 8" type="primary">pyrE</name>
    <name evidence="8" type="ORF">QHF89_15350</name>
</gene>
<comment type="subunit">
    <text evidence="6">Homodimer.</text>
</comment>
<comment type="catalytic activity">
    <reaction evidence="6">
        <text>orotidine 5'-phosphate + diphosphate = orotate + 5-phospho-alpha-D-ribose 1-diphosphate</text>
        <dbReference type="Rhea" id="RHEA:10380"/>
        <dbReference type="ChEBI" id="CHEBI:30839"/>
        <dbReference type="ChEBI" id="CHEBI:33019"/>
        <dbReference type="ChEBI" id="CHEBI:57538"/>
        <dbReference type="ChEBI" id="CHEBI:58017"/>
        <dbReference type="EC" id="2.4.2.10"/>
    </reaction>
</comment>
<dbReference type="PANTHER" id="PTHR19278">
    <property type="entry name" value="OROTATE PHOSPHORIBOSYLTRANSFERASE"/>
    <property type="match status" value="1"/>
</dbReference>
<feature type="domain" description="Phosphoribosyltransferase" evidence="7">
    <location>
        <begin position="65"/>
        <end position="162"/>
    </location>
</feature>
<feature type="binding site" evidence="6">
    <location>
        <position position="102"/>
    </location>
    <ligand>
        <name>5-phospho-alpha-D-ribose 1-diphosphate</name>
        <dbReference type="ChEBI" id="CHEBI:58017"/>
        <note>ligand shared between dimeric partners</note>
    </ligand>
</feature>
<dbReference type="InterPro" id="IPR004467">
    <property type="entry name" value="Or_phspho_trans_dom"/>
</dbReference>
<reference evidence="8 9" key="1">
    <citation type="submission" date="2023-04" db="EMBL/GenBank/DDBJ databases">
        <title>The genome sequence of Polyangium sorediatum DSM14670.</title>
        <authorList>
            <person name="Zhang X."/>
        </authorList>
    </citation>
    <scope>NUCLEOTIDE SEQUENCE [LARGE SCALE GENOMIC DNA]</scope>
    <source>
        <strain evidence="8 9">DSM 14670</strain>
    </source>
</reference>
<dbReference type="InterPro" id="IPR029057">
    <property type="entry name" value="PRTase-like"/>
</dbReference>
<evidence type="ECO:0000313" key="8">
    <source>
        <dbReference type="EMBL" id="MDI1430869.1"/>
    </source>
</evidence>
<keyword evidence="9" id="KW-1185">Reference proteome</keyword>
<dbReference type="Proteomes" id="UP001160301">
    <property type="component" value="Unassembled WGS sequence"/>
</dbReference>
<evidence type="ECO:0000256" key="5">
    <source>
        <dbReference type="ARBA" id="ARBA00022975"/>
    </source>
</evidence>
<evidence type="ECO:0000256" key="4">
    <source>
        <dbReference type="ARBA" id="ARBA00022679"/>
    </source>
</evidence>
<dbReference type="PANTHER" id="PTHR19278:SF9">
    <property type="entry name" value="URIDINE 5'-MONOPHOSPHATE SYNTHASE"/>
    <property type="match status" value="1"/>
</dbReference>
<feature type="binding site" evidence="6">
    <location>
        <position position="104"/>
    </location>
    <ligand>
        <name>5-phospho-alpha-D-ribose 1-diphosphate</name>
        <dbReference type="ChEBI" id="CHEBI:58017"/>
        <note>ligand shared between dimeric partners</note>
    </ligand>
</feature>
<comment type="pathway">
    <text evidence="1 6">Pyrimidine metabolism; UMP biosynthesis via de novo pathway; UMP from orotate: step 1/2.</text>
</comment>
<organism evidence="8 9">
    <name type="scientific">Polyangium sorediatum</name>
    <dbReference type="NCBI Taxonomy" id="889274"/>
    <lineage>
        <taxon>Bacteria</taxon>
        <taxon>Pseudomonadati</taxon>
        <taxon>Myxococcota</taxon>
        <taxon>Polyangia</taxon>
        <taxon>Polyangiales</taxon>
        <taxon>Polyangiaceae</taxon>
        <taxon>Polyangium</taxon>
    </lineage>
</organism>
<comment type="caution">
    <text evidence="6">Lacks conserved residue(s) required for the propagation of feature annotation.</text>
</comment>
<dbReference type="NCBIfam" id="TIGR00336">
    <property type="entry name" value="pyrE"/>
    <property type="match status" value="1"/>
</dbReference>
<comment type="cofactor">
    <cofactor evidence="6">
        <name>Mg(2+)</name>
        <dbReference type="ChEBI" id="CHEBI:18420"/>
    </cofactor>
</comment>
<comment type="function">
    <text evidence="6">Catalyzes the transfer of a ribosyl phosphate group from 5-phosphoribose 1-diphosphate to orotate, leading to the formation of orotidine monophosphate (OMP).</text>
</comment>
<feature type="binding site" evidence="6">
    <location>
        <position position="130"/>
    </location>
    <ligand>
        <name>orotate</name>
        <dbReference type="ChEBI" id="CHEBI:30839"/>
    </ligand>
</feature>
<dbReference type="RefSeq" id="WP_136968792.1">
    <property type="nucleotide sequence ID" value="NZ_JARZHI010000011.1"/>
</dbReference>
<evidence type="ECO:0000256" key="1">
    <source>
        <dbReference type="ARBA" id="ARBA00004889"/>
    </source>
</evidence>
<proteinExistence type="inferred from homology"/>
<evidence type="ECO:0000256" key="6">
    <source>
        <dbReference type="HAMAP-Rule" id="MF_01208"/>
    </source>
</evidence>
<dbReference type="InterPro" id="IPR000836">
    <property type="entry name" value="PRTase_dom"/>
</dbReference>
<keyword evidence="6" id="KW-0460">Magnesium</keyword>
<dbReference type="Pfam" id="PF00156">
    <property type="entry name" value="Pribosyltran"/>
    <property type="match status" value="1"/>
</dbReference>
<comment type="similarity">
    <text evidence="6">Belongs to the purine/pyrimidine phosphoribosyltransferase family. PyrE subfamily.</text>
</comment>
<dbReference type="GO" id="GO:0004588">
    <property type="term" value="F:orotate phosphoribosyltransferase activity"/>
    <property type="evidence" value="ECO:0007669"/>
    <property type="project" value="UniProtKB-EC"/>
</dbReference>
<dbReference type="CDD" id="cd06223">
    <property type="entry name" value="PRTases_typeI"/>
    <property type="match status" value="1"/>
</dbReference>
<dbReference type="EC" id="2.4.2.10" evidence="2 6"/>
<accession>A0ABT6NRD2</accession>
<feature type="binding site" description="in other chain" evidence="6">
    <location>
        <position position="99"/>
    </location>
    <ligand>
        <name>5-phospho-alpha-D-ribose 1-diphosphate</name>
        <dbReference type="ChEBI" id="CHEBI:58017"/>
        <note>ligand shared between dimeric partners</note>
    </ligand>
</feature>
<dbReference type="InterPro" id="IPR023031">
    <property type="entry name" value="OPRT"/>
</dbReference>
<comment type="caution">
    <text evidence="8">The sequence shown here is derived from an EMBL/GenBank/DDBJ whole genome shotgun (WGS) entry which is preliminary data.</text>
</comment>
<keyword evidence="4 6" id="KW-0808">Transferase</keyword>
<evidence type="ECO:0000259" key="7">
    <source>
        <dbReference type="Pfam" id="PF00156"/>
    </source>
</evidence>
<feature type="binding site" evidence="6">
    <location>
        <position position="98"/>
    </location>
    <ligand>
        <name>5-phospho-alpha-D-ribose 1-diphosphate</name>
        <dbReference type="ChEBI" id="CHEBI:58017"/>
        <note>ligand shared between dimeric partners</note>
    </ligand>
</feature>
<protein>
    <recommendedName>
        <fullName evidence="2 6">Orotate phosphoribosyltransferase</fullName>
        <shortName evidence="6">OPRT</shortName>
        <shortName evidence="6">OPRTase</shortName>
        <ecNumber evidence="2 6">2.4.2.10</ecNumber>
    </recommendedName>
</protein>
<keyword evidence="3 6" id="KW-0328">Glycosyltransferase</keyword>
<dbReference type="HAMAP" id="MF_01208">
    <property type="entry name" value="PyrE"/>
    <property type="match status" value="1"/>
</dbReference>
<name>A0ABT6NRD2_9BACT</name>
<sequence length="186" mass="19891">MSKTERERLVELLRERSFERKRVVLASGRESDFFIDCKQTALTAEGHFLLGALMFDALDGLPRCDAVAGVELGGCPLASAVSLTSFVRGRPLPALYVRKEAKDHGSKRLIEGDRAIVPGMSVVMLEDVITTGGSTLKAVDKITAAGARVVGVVAIVDRLEGGAEAIRQAGLPVVAICTRRDFIPDA</sequence>
<dbReference type="EMBL" id="JARZHI010000011">
    <property type="protein sequence ID" value="MDI1430869.1"/>
    <property type="molecule type" value="Genomic_DNA"/>
</dbReference>
<feature type="binding site" evidence="6">
    <location>
        <position position="158"/>
    </location>
    <ligand>
        <name>orotate</name>
        <dbReference type="ChEBI" id="CHEBI:30839"/>
    </ligand>
</feature>
<dbReference type="SUPFAM" id="SSF53271">
    <property type="entry name" value="PRTase-like"/>
    <property type="match status" value="1"/>
</dbReference>